<dbReference type="EMBL" id="JAAROL010000011">
    <property type="protein sequence ID" value="MBC1333544.1"/>
    <property type="molecule type" value="Genomic_DNA"/>
</dbReference>
<dbReference type="Proteomes" id="UP000574104">
    <property type="component" value="Unassembled WGS sequence"/>
</dbReference>
<proteinExistence type="predicted"/>
<dbReference type="EMBL" id="JAARMV010000009">
    <property type="protein sequence ID" value="MBC2373746.1"/>
    <property type="molecule type" value="Genomic_DNA"/>
</dbReference>
<dbReference type="RefSeq" id="WP_185375243.1">
    <property type="nucleotide sequence ID" value="NZ_JAARMV010000009.1"/>
</dbReference>
<reference evidence="4 5" key="1">
    <citation type="submission" date="2020-03" db="EMBL/GenBank/DDBJ databases">
        <title>Soil Listeria distribution.</title>
        <authorList>
            <person name="Liao J."/>
            <person name="Wiedmann M."/>
        </authorList>
    </citation>
    <scope>NUCLEOTIDE SEQUENCE [LARGE SCALE GENOMIC DNA]</scope>
    <source>
        <strain evidence="2 6">FSL L7-1299</strain>
        <strain evidence="1 4">FSL L7-1833</strain>
        <strain evidence="3 5">FSL L7-1850</strain>
    </source>
</reference>
<evidence type="ECO:0000313" key="5">
    <source>
        <dbReference type="Proteomes" id="UP000546244"/>
    </source>
</evidence>
<comment type="caution">
    <text evidence="1">The sequence shown here is derived from an EMBL/GenBank/DDBJ whole genome shotgun (WGS) entry which is preliminary data.</text>
</comment>
<evidence type="ECO:0000313" key="1">
    <source>
        <dbReference type="EMBL" id="MBC1333544.1"/>
    </source>
</evidence>
<dbReference type="Proteomes" id="UP000532866">
    <property type="component" value="Unassembled WGS sequence"/>
</dbReference>
<sequence length="65" mass="7142">MCAGAVFVVANLAKESPTFTGDPFWPCEKPLGDANKNRLVFQNALKVGTPGRGIEHKIKVRECRK</sequence>
<dbReference type="Proteomes" id="UP000546244">
    <property type="component" value="Unassembled WGS sequence"/>
</dbReference>
<evidence type="ECO:0000313" key="4">
    <source>
        <dbReference type="Proteomes" id="UP000532866"/>
    </source>
</evidence>
<evidence type="ECO:0000313" key="3">
    <source>
        <dbReference type="EMBL" id="MBC2373746.1"/>
    </source>
</evidence>
<organism evidence="1 4">
    <name type="scientific">Listeria booriae</name>
    <dbReference type="NCBI Taxonomy" id="1552123"/>
    <lineage>
        <taxon>Bacteria</taxon>
        <taxon>Bacillati</taxon>
        <taxon>Bacillota</taxon>
        <taxon>Bacilli</taxon>
        <taxon>Bacillales</taxon>
        <taxon>Listeriaceae</taxon>
        <taxon>Listeria</taxon>
    </lineage>
</organism>
<dbReference type="AlphaFoldDB" id="A0A7X0WGT1"/>
<protein>
    <submittedName>
        <fullName evidence="1">Uncharacterized protein</fullName>
    </submittedName>
</protein>
<evidence type="ECO:0000313" key="6">
    <source>
        <dbReference type="Proteomes" id="UP000574104"/>
    </source>
</evidence>
<evidence type="ECO:0000313" key="2">
    <source>
        <dbReference type="EMBL" id="MBC1618042.1"/>
    </source>
</evidence>
<accession>A0A7X0WGT1</accession>
<gene>
    <name evidence="1" type="ORF">HB759_16485</name>
    <name evidence="2" type="ORF">HB904_17840</name>
    <name evidence="3" type="ORF">HBP98_17175</name>
</gene>
<dbReference type="EMBL" id="JAARSH010000018">
    <property type="protein sequence ID" value="MBC1618042.1"/>
    <property type="molecule type" value="Genomic_DNA"/>
</dbReference>
<name>A0A7X0WGT1_9LIST</name>